<evidence type="ECO:0000256" key="6">
    <source>
        <dbReference type="ARBA" id="ARBA00022842"/>
    </source>
</evidence>
<evidence type="ECO:0000313" key="10">
    <source>
        <dbReference type="Proteomes" id="UP000253961"/>
    </source>
</evidence>
<dbReference type="GO" id="GO:0050545">
    <property type="term" value="F:sulfopyruvate decarboxylase activity"/>
    <property type="evidence" value="ECO:0007669"/>
    <property type="project" value="TreeGrafter"/>
</dbReference>
<dbReference type="InterPro" id="IPR005238">
    <property type="entry name" value="ComB-like"/>
</dbReference>
<evidence type="ECO:0000256" key="5">
    <source>
        <dbReference type="ARBA" id="ARBA00022801"/>
    </source>
</evidence>
<accession>A0A369PXP4</accession>
<dbReference type="SUPFAM" id="SSF142823">
    <property type="entry name" value="ComB-like"/>
    <property type="match status" value="1"/>
</dbReference>
<evidence type="ECO:0000313" key="9">
    <source>
        <dbReference type="EMBL" id="RDC57274.1"/>
    </source>
</evidence>
<sequence>MSKKIEVCLTPALIGLYDIEQSIVVVIDILRATSSITYGIDNGAEAIIPVANVDDCLNYSDKGFLLAAERNGEVVVGYDFGNSPFSYTKEKVAGKTIVLTTTNGTKALHLANKRAYQVVIGSFLNLDALCNYLESQNKNVLLLCAGWKDQFNLEDTLFAGAVVNKLRKNFKHFDDSSVAAEDLYLLAKEDLRKYLHKSSHSHRLAQLNIEEDVVFCLQLNICKAIPVLDGERLIALNPKAF</sequence>
<proteinExistence type="inferred from homology"/>
<dbReference type="Gene3D" id="3.90.1560.10">
    <property type="entry name" value="ComB-like"/>
    <property type="match status" value="1"/>
</dbReference>
<comment type="similarity">
    <text evidence="2 8">Belongs to the ComB family.</text>
</comment>
<keyword evidence="5 8" id="KW-0378">Hydrolase</keyword>
<dbReference type="GO" id="GO:0050532">
    <property type="term" value="F:2-phosphosulfolactate phosphatase activity"/>
    <property type="evidence" value="ECO:0007669"/>
    <property type="project" value="UniProtKB-UniRule"/>
</dbReference>
<protein>
    <recommendedName>
        <fullName evidence="4 8">Probable 2-phosphosulfolactate phosphatase</fullName>
        <ecNumber evidence="3 8">3.1.3.71</ecNumber>
    </recommendedName>
</protein>
<comment type="cofactor">
    <cofactor evidence="1 8">
        <name>Mg(2+)</name>
        <dbReference type="ChEBI" id="CHEBI:18420"/>
    </cofactor>
</comment>
<gene>
    <name evidence="8" type="primary">comB</name>
    <name evidence="9" type="ORF">DU508_08865</name>
</gene>
<dbReference type="AlphaFoldDB" id="A0A369PXP4"/>
<name>A0A369PXP4_9SPHI</name>
<evidence type="ECO:0000256" key="7">
    <source>
        <dbReference type="ARBA" id="ARBA00033711"/>
    </source>
</evidence>
<comment type="caution">
    <text evidence="9">The sequence shown here is derived from an EMBL/GenBank/DDBJ whole genome shotgun (WGS) entry which is preliminary data.</text>
</comment>
<evidence type="ECO:0000256" key="8">
    <source>
        <dbReference type="HAMAP-Rule" id="MF_00490"/>
    </source>
</evidence>
<keyword evidence="10" id="KW-1185">Reference proteome</keyword>
<dbReference type="EC" id="3.1.3.71" evidence="3 8"/>
<evidence type="ECO:0000256" key="4">
    <source>
        <dbReference type="ARBA" id="ARBA00021948"/>
    </source>
</evidence>
<dbReference type="FunFam" id="3.90.1560.10:FF:000001">
    <property type="entry name" value="Probable 2-phosphosulfolactate phosphatase"/>
    <property type="match status" value="1"/>
</dbReference>
<dbReference type="GO" id="GO:0000287">
    <property type="term" value="F:magnesium ion binding"/>
    <property type="evidence" value="ECO:0007669"/>
    <property type="project" value="UniProtKB-UniRule"/>
</dbReference>
<keyword evidence="6 8" id="KW-0460">Magnesium</keyword>
<dbReference type="Proteomes" id="UP000253961">
    <property type="component" value="Unassembled WGS sequence"/>
</dbReference>
<organism evidence="9 10">
    <name type="scientific">Pedobacter chinensis</name>
    <dbReference type="NCBI Taxonomy" id="2282421"/>
    <lineage>
        <taxon>Bacteria</taxon>
        <taxon>Pseudomonadati</taxon>
        <taxon>Bacteroidota</taxon>
        <taxon>Sphingobacteriia</taxon>
        <taxon>Sphingobacteriales</taxon>
        <taxon>Sphingobacteriaceae</taxon>
        <taxon>Pedobacter</taxon>
    </lineage>
</organism>
<comment type="catalytic activity">
    <reaction evidence="7 8">
        <text>(2R)-O-phospho-3-sulfolactate + H2O = (2R)-3-sulfolactate + phosphate</text>
        <dbReference type="Rhea" id="RHEA:23416"/>
        <dbReference type="ChEBI" id="CHEBI:15377"/>
        <dbReference type="ChEBI" id="CHEBI:15597"/>
        <dbReference type="ChEBI" id="CHEBI:43474"/>
        <dbReference type="ChEBI" id="CHEBI:58738"/>
        <dbReference type="EC" id="3.1.3.71"/>
    </reaction>
</comment>
<reference evidence="9 10" key="1">
    <citation type="submission" date="2018-07" db="EMBL/GenBank/DDBJ databases">
        <title>Pedobacter sp. nov., isolated from soil.</title>
        <authorList>
            <person name="Zhou L.Y."/>
            <person name="Du Z.J."/>
        </authorList>
    </citation>
    <scope>NUCLEOTIDE SEQUENCE [LARGE SCALE GENOMIC DNA]</scope>
    <source>
        <strain evidence="9 10">JDX94</strain>
    </source>
</reference>
<dbReference type="EMBL" id="QPKV01000003">
    <property type="protein sequence ID" value="RDC57274.1"/>
    <property type="molecule type" value="Genomic_DNA"/>
</dbReference>
<dbReference type="PANTHER" id="PTHR37311:SF1">
    <property type="entry name" value="2-PHOSPHOSULFOLACTATE PHOSPHATASE-RELATED"/>
    <property type="match status" value="1"/>
</dbReference>
<dbReference type="RefSeq" id="WP_115402446.1">
    <property type="nucleotide sequence ID" value="NZ_QPKV01000003.1"/>
</dbReference>
<dbReference type="PANTHER" id="PTHR37311">
    <property type="entry name" value="2-PHOSPHOSULFOLACTATE PHOSPHATASE-RELATED"/>
    <property type="match status" value="1"/>
</dbReference>
<dbReference type="InterPro" id="IPR036702">
    <property type="entry name" value="ComB-like_sf"/>
</dbReference>
<dbReference type="Pfam" id="PF04029">
    <property type="entry name" value="2-ph_phosp"/>
    <property type="match status" value="1"/>
</dbReference>
<evidence type="ECO:0000256" key="2">
    <source>
        <dbReference type="ARBA" id="ARBA00009997"/>
    </source>
</evidence>
<evidence type="ECO:0000256" key="3">
    <source>
        <dbReference type="ARBA" id="ARBA00012953"/>
    </source>
</evidence>
<evidence type="ECO:0000256" key="1">
    <source>
        <dbReference type="ARBA" id="ARBA00001946"/>
    </source>
</evidence>
<dbReference type="OrthoDB" id="4913at2"/>
<dbReference type="HAMAP" id="MF_00490">
    <property type="entry name" value="ComB"/>
    <property type="match status" value="1"/>
</dbReference>